<keyword evidence="1" id="KW-1133">Transmembrane helix</keyword>
<gene>
    <name evidence="2" type="ORF">RN98_09930</name>
</gene>
<keyword evidence="1" id="KW-0812">Transmembrane</keyword>
<evidence type="ECO:0000256" key="1">
    <source>
        <dbReference type="SAM" id="Phobius"/>
    </source>
</evidence>
<feature type="transmembrane region" description="Helical" evidence="1">
    <location>
        <begin position="243"/>
        <end position="269"/>
    </location>
</feature>
<feature type="transmembrane region" description="Helical" evidence="1">
    <location>
        <begin position="68"/>
        <end position="85"/>
    </location>
</feature>
<accession>A0A0M4SR38</accession>
<dbReference type="OrthoDB" id="90622at2"/>
<reference evidence="2 3" key="1">
    <citation type="submission" date="2015-09" db="EMBL/GenBank/DDBJ databases">
        <authorList>
            <person name="Jackson K.R."/>
            <person name="Lunt B.L."/>
            <person name="Fisher J.N.B."/>
            <person name="Gardner A.V."/>
            <person name="Bailey M.E."/>
            <person name="Deus L.M."/>
            <person name="Earl A.S."/>
            <person name="Gibby P.D."/>
            <person name="Hartmann K.A."/>
            <person name="Liu J.E."/>
            <person name="Manci A.M."/>
            <person name="Nielsen D.A."/>
            <person name="Solomon M.B."/>
            <person name="Breakwell D.P."/>
            <person name="Burnett S.H."/>
            <person name="Grose J.H."/>
        </authorList>
    </citation>
    <scope>NUCLEOTIDE SEQUENCE [LARGE SCALE GENOMIC DNA]</scope>
    <source>
        <strain evidence="2 3">KCOM 1279</strain>
    </source>
</reference>
<dbReference type="Proteomes" id="UP000063147">
    <property type="component" value="Chromosome"/>
</dbReference>
<dbReference type="PATRIC" id="fig|76859.3.peg.2007"/>
<dbReference type="AlphaFoldDB" id="A0A0M4SR38"/>
<evidence type="ECO:0000313" key="3">
    <source>
        <dbReference type="Proteomes" id="UP000063147"/>
    </source>
</evidence>
<feature type="transmembrane region" description="Helical" evidence="1">
    <location>
        <begin position="12"/>
        <end position="34"/>
    </location>
</feature>
<sequence length="541" mass="64888">MEKKEIKLNHFNIYAIIAIIALMYFSVKCIQFYLELEIPKEIWETIIVKKNIFISNEKNKATKLLENLLFLLLIFIPPLLVYLFVKKMYKICNYFLSEEKIIISDEHFYYTRKLTIINFEKFKINLNEIKRITKIPMKAPTSFSTNILALAILWYFKEQERILIKDKNGKEYKIWNIPAKKFSPSTYFGTPKDDVDLYIKELREFLKLEEENIEDSQETESLNVEMKKLIYIHPDLSEKKESFFILFFFQIFLIFIFLVVFSEGITVFYEGGIEILFFIVMSIACILISYFIIKAMKNAIIYFFPYEEYEIIEDRLYYKKKLKLFTKSFIMEKFDVSLKDIDSISSLAPKISYMGLKSLDDFKPCKRIYIKLKNGKGYEVCNWGKISYNYVDFSGDINKVLEIEFKEIFNNIKSFIENGEKKYNFEKQLEEIKSNYNLEKSERYNFILNKIIEEEKLYFYKDEEKFIVNVEEMAIKNLEIFKDMNFEEIDFYVFYVDYLSKKEYEDKKVLVGFNGIDGKEVTMSKLKDDINEIRDSKSTFI</sequence>
<dbReference type="RefSeq" id="WP_060676624.1">
    <property type="nucleotide sequence ID" value="NZ_CP012713.1"/>
</dbReference>
<evidence type="ECO:0000313" key="2">
    <source>
        <dbReference type="EMBL" id="ALF18477.1"/>
    </source>
</evidence>
<proteinExistence type="predicted"/>
<keyword evidence="1" id="KW-0472">Membrane</keyword>
<name>A0A0M4SR38_9FUSO</name>
<dbReference type="EMBL" id="CP012713">
    <property type="protein sequence ID" value="ALF18477.1"/>
    <property type="molecule type" value="Genomic_DNA"/>
</dbReference>
<protein>
    <submittedName>
        <fullName evidence="2">Uncharacterized protein</fullName>
    </submittedName>
</protein>
<organism evidence="2">
    <name type="scientific">Fusobacterium animalis</name>
    <dbReference type="NCBI Taxonomy" id="76859"/>
    <lineage>
        <taxon>Bacteria</taxon>
        <taxon>Fusobacteriati</taxon>
        <taxon>Fusobacteriota</taxon>
        <taxon>Fusobacteriia</taxon>
        <taxon>Fusobacteriales</taxon>
        <taxon>Fusobacteriaceae</taxon>
        <taxon>Fusobacterium</taxon>
    </lineage>
</organism>
<feature type="transmembrane region" description="Helical" evidence="1">
    <location>
        <begin position="275"/>
        <end position="293"/>
    </location>
</feature>